<organism evidence="1">
    <name type="scientific">Kuenenia stuttgartiensis</name>
    <dbReference type="NCBI Taxonomy" id="174633"/>
    <lineage>
        <taxon>Bacteria</taxon>
        <taxon>Pseudomonadati</taxon>
        <taxon>Planctomycetota</taxon>
        <taxon>Candidatus Brocadiia</taxon>
        <taxon>Candidatus Brocadiales</taxon>
        <taxon>Candidatus Brocadiaceae</taxon>
        <taxon>Candidatus Kuenenia</taxon>
    </lineage>
</organism>
<name>Q1Q2P0_KUEST</name>
<gene>
    <name evidence="1" type="ORF">kuste3516</name>
</gene>
<evidence type="ECO:0000313" key="1">
    <source>
        <dbReference type="EMBL" id="CAJ74279.1"/>
    </source>
</evidence>
<protein>
    <submittedName>
        <fullName evidence="1">Uncharacterized protein</fullName>
    </submittedName>
</protein>
<dbReference type="EMBL" id="CT573071">
    <property type="protein sequence ID" value="CAJ74279.1"/>
    <property type="molecule type" value="Genomic_DNA"/>
</dbReference>
<accession>Q1Q2P0</accession>
<reference evidence="1" key="2">
    <citation type="submission" date="2006-01" db="EMBL/GenBank/DDBJ databases">
        <authorList>
            <person name="Genoscope"/>
        </authorList>
    </citation>
    <scope>NUCLEOTIDE SEQUENCE</scope>
</reference>
<proteinExistence type="predicted"/>
<sequence length="65" mass="7660">MHEIVELPVFRYHLSYPMVNYAERGNTVISPYATHGRSTARQTDERAVLRSWKKQMSFYNGVNRV</sequence>
<reference evidence="1" key="1">
    <citation type="journal article" date="2006" name="Nature">
        <title>Deciphering the evolution and metabolism of an anammox bacterium from a community genome.</title>
        <authorList>
            <person name="Strous M."/>
            <person name="Pelletier E."/>
            <person name="Mangenot S."/>
            <person name="Rattei T."/>
            <person name="Lehner A."/>
            <person name="Taylor M.W."/>
            <person name="Horn M."/>
            <person name="Daims H."/>
            <person name="Bartol-Mavel D."/>
            <person name="Wincker P."/>
            <person name="Barbe V."/>
            <person name="Fonknechten N."/>
            <person name="Vallenet D."/>
            <person name="Segurens B."/>
            <person name="Schenowitz-Truong C."/>
            <person name="Medigue C."/>
            <person name="Collingro A."/>
            <person name="Snel B."/>
            <person name="Dutilh B.E."/>
            <person name="OpDenCamp H.J.M."/>
            <person name="vanDerDrift C."/>
            <person name="Cirpus I."/>
            <person name="vanDePas-Schoonen K.T."/>
            <person name="Harhangi H.R."/>
            <person name="vanNiftrik L."/>
            <person name="Schmid M."/>
            <person name="Keltjens J."/>
            <person name="vanDeVossenberg J."/>
            <person name="Kartal B."/>
            <person name="Meier H."/>
            <person name="Frishman D."/>
            <person name="Huynen M.A."/>
            <person name="Mewes H."/>
            <person name="Weissenbach J."/>
            <person name="Jetten M.S.M."/>
            <person name="Wagner M."/>
            <person name="LePaslier D."/>
        </authorList>
    </citation>
    <scope>NUCLEOTIDE SEQUENCE</scope>
</reference>
<dbReference type="AlphaFoldDB" id="Q1Q2P0"/>